<dbReference type="EMBL" id="GGEC01064346">
    <property type="protein sequence ID" value="MBX44830.1"/>
    <property type="molecule type" value="Transcribed_RNA"/>
</dbReference>
<organism evidence="1">
    <name type="scientific">Rhizophora mucronata</name>
    <name type="common">Asiatic mangrove</name>
    <dbReference type="NCBI Taxonomy" id="61149"/>
    <lineage>
        <taxon>Eukaryota</taxon>
        <taxon>Viridiplantae</taxon>
        <taxon>Streptophyta</taxon>
        <taxon>Embryophyta</taxon>
        <taxon>Tracheophyta</taxon>
        <taxon>Spermatophyta</taxon>
        <taxon>Magnoliopsida</taxon>
        <taxon>eudicotyledons</taxon>
        <taxon>Gunneridae</taxon>
        <taxon>Pentapetalae</taxon>
        <taxon>rosids</taxon>
        <taxon>fabids</taxon>
        <taxon>Malpighiales</taxon>
        <taxon>Rhizophoraceae</taxon>
        <taxon>Rhizophora</taxon>
    </lineage>
</organism>
<accession>A0A2P2NR03</accession>
<sequence length="30" mass="3878">MSESMICPLHLPSHSLGYWWRRPRRRRRRR</sequence>
<protein>
    <submittedName>
        <fullName evidence="1">Uncharacterized protein</fullName>
    </submittedName>
</protein>
<name>A0A2P2NR03_RHIMU</name>
<dbReference type="AlphaFoldDB" id="A0A2P2NR03"/>
<evidence type="ECO:0000313" key="1">
    <source>
        <dbReference type="EMBL" id="MBX44830.1"/>
    </source>
</evidence>
<proteinExistence type="predicted"/>
<reference evidence="1" key="1">
    <citation type="submission" date="2018-02" db="EMBL/GenBank/DDBJ databases">
        <title>Rhizophora mucronata_Transcriptome.</title>
        <authorList>
            <person name="Meera S.P."/>
            <person name="Sreeshan A."/>
            <person name="Augustine A."/>
        </authorList>
    </citation>
    <scope>NUCLEOTIDE SEQUENCE</scope>
    <source>
        <tissue evidence="1">Leaf</tissue>
    </source>
</reference>